<evidence type="ECO:0000313" key="1">
    <source>
        <dbReference type="EMBL" id="CCA24971.1"/>
    </source>
</evidence>
<dbReference type="Gene3D" id="1.25.40.10">
    <property type="entry name" value="Tetratricopeptide repeat domain"/>
    <property type="match status" value="1"/>
</dbReference>
<dbReference type="HOGENOM" id="CLU_1663909_0_0_1"/>
<reference evidence="1" key="2">
    <citation type="submission" date="2011-02" db="EMBL/GenBank/DDBJ databases">
        <authorList>
            <person name="MacLean D."/>
        </authorList>
    </citation>
    <scope>NUCLEOTIDE SEQUENCE</scope>
</reference>
<dbReference type="AlphaFoldDB" id="F0WU93"/>
<name>F0WU93_9STRA</name>
<organism evidence="1">
    <name type="scientific">Albugo laibachii Nc14</name>
    <dbReference type="NCBI Taxonomy" id="890382"/>
    <lineage>
        <taxon>Eukaryota</taxon>
        <taxon>Sar</taxon>
        <taxon>Stramenopiles</taxon>
        <taxon>Oomycota</taxon>
        <taxon>Peronosporomycetes</taxon>
        <taxon>Albuginales</taxon>
        <taxon>Albuginaceae</taxon>
        <taxon>Albugo</taxon>
    </lineage>
</organism>
<dbReference type="InterPro" id="IPR011990">
    <property type="entry name" value="TPR-like_helical_dom_sf"/>
</dbReference>
<dbReference type="EMBL" id="FR824313">
    <property type="protein sequence ID" value="CCA24971.1"/>
    <property type="molecule type" value="Genomic_DNA"/>
</dbReference>
<gene>
    <name evidence="1" type="primary">AlNc14C268G9914</name>
    <name evidence="1" type="ORF">ALNC14_111150</name>
</gene>
<sequence length="159" mass="17957">MVRAHKTLAGIYLDKEEIPRSSWHQNTALQLALQAGDMELEGRIRSNLGNLAMHEDDLALALNLHYRDLEFASTKFFNFSAAQERAHQNLAIVFKKLRQMNHAHHHENLPKAYGKSSFLADIKHHIHDAIGNIHAQISNSSSCPYFWCSTSFGSVGPHC</sequence>
<accession>F0WU93</accession>
<reference evidence="1" key="1">
    <citation type="journal article" date="2011" name="PLoS Biol.">
        <title>Gene gain and loss during evolution of obligate parasitism in the white rust pathogen of Arabidopsis thaliana.</title>
        <authorList>
            <person name="Kemen E."/>
            <person name="Gardiner A."/>
            <person name="Schultz-Larsen T."/>
            <person name="Kemen A.C."/>
            <person name="Balmuth A.L."/>
            <person name="Robert-Seilaniantz A."/>
            <person name="Bailey K."/>
            <person name="Holub E."/>
            <person name="Studholme D.J."/>
            <person name="Maclean D."/>
            <person name="Jones J.D."/>
        </authorList>
    </citation>
    <scope>NUCLEOTIDE SEQUENCE</scope>
</reference>
<dbReference type="SUPFAM" id="SSF48452">
    <property type="entry name" value="TPR-like"/>
    <property type="match status" value="1"/>
</dbReference>
<protein>
    <submittedName>
        <fullName evidence="1">AlNc14C268G9914 protein</fullName>
    </submittedName>
</protein>
<proteinExistence type="predicted"/>